<dbReference type="EMBL" id="JH597761">
    <property type="protein sequence ID" value="EHP70951.1"/>
    <property type="molecule type" value="Genomic_DNA"/>
</dbReference>
<dbReference type="PROSITE" id="PS51918">
    <property type="entry name" value="RADICAL_SAM"/>
    <property type="match status" value="1"/>
</dbReference>
<dbReference type="SFLD" id="SFLDG01386">
    <property type="entry name" value="main_SPASM_domain-containing"/>
    <property type="match status" value="1"/>
</dbReference>
<dbReference type="STRING" id="671065.MetMK1DRAFT_00014550"/>
<dbReference type="InterPro" id="IPR007197">
    <property type="entry name" value="rSAM"/>
</dbReference>
<comment type="cofactor">
    <cofactor evidence="1">
        <name>[4Fe-4S] cluster</name>
        <dbReference type="ChEBI" id="CHEBI:49883"/>
    </cofactor>
</comment>
<dbReference type="InterPro" id="IPR058240">
    <property type="entry name" value="rSAM_sf"/>
</dbReference>
<dbReference type="Pfam" id="PF04055">
    <property type="entry name" value="Radical_SAM"/>
    <property type="match status" value="1"/>
</dbReference>
<evidence type="ECO:0000313" key="9">
    <source>
        <dbReference type="Proteomes" id="UP000003980"/>
    </source>
</evidence>
<gene>
    <name evidence="8" type="ORF">MetMK1DRAFT_00014550</name>
</gene>
<dbReference type="AlphaFoldDB" id="H2C456"/>
<proteinExistence type="predicted"/>
<dbReference type="InterPro" id="IPR017200">
    <property type="entry name" value="PqqE-like"/>
</dbReference>
<dbReference type="CDD" id="cd21123">
    <property type="entry name" value="SPASM_MftC-like"/>
    <property type="match status" value="1"/>
</dbReference>
<dbReference type="GO" id="GO:0051539">
    <property type="term" value="F:4 iron, 4 sulfur cluster binding"/>
    <property type="evidence" value="ECO:0007669"/>
    <property type="project" value="UniProtKB-KW"/>
</dbReference>
<dbReference type="GO" id="GO:0046872">
    <property type="term" value="F:metal ion binding"/>
    <property type="evidence" value="ECO:0007669"/>
    <property type="project" value="UniProtKB-KW"/>
</dbReference>
<keyword evidence="6" id="KW-0411">Iron-sulfur</keyword>
<sequence>MVAPHVVVLESTKACDLACKHCRAVALPHRLPGELETWEIKRLIDDLASSGVKLFVVSGGDALKREDIFEILSYSSSRITTALSPSGSRIDVSVAQEIKDSGVSIVSISVDGPEEIHDEFRGVRGAFKMASKAISSLQEVGVPVQINTTVSKYNVNRLEEVREAVMSFNPRYWDIFMLIPTGRATREMMISPYEGDMVMRTVAKWRLEGLNVRMTCAPYLVRVMNEMGIRPVPPDNTYGRRSIHGARGCMAGNGYAFVAYDGTVYPCGFLPIPTGNVRHRKFSEIYDSSPVFRALRDPDKLGGKCGICEFRTVCGGCRARAFSITEDFLAEDPFCSYVPTRVRMRV</sequence>
<dbReference type="RefSeq" id="WP_009071934.1">
    <property type="nucleotide sequence ID" value="NZ_JH597761.1"/>
</dbReference>
<dbReference type="PANTHER" id="PTHR11228">
    <property type="entry name" value="RADICAL SAM DOMAIN PROTEIN"/>
    <property type="match status" value="1"/>
</dbReference>
<name>H2C456_9CREN</name>
<keyword evidence="3" id="KW-0949">S-adenosyl-L-methionine</keyword>
<dbReference type="GO" id="GO:0003824">
    <property type="term" value="F:catalytic activity"/>
    <property type="evidence" value="ECO:0007669"/>
    <property type="project" value="InterPro"/>
</dbReference>
<dbReference type="NCBIfam" id="TIGR04085">
    <property type="entry name" value="rSAM_more_4Fe4S"/>
    <property type="match status" value="1"/>
</dbReference>
<dbReference type="Proteomes" id="UP000003980">
    <property type="component" value="Unassembled WGS sequence"/>
</dbReference>
<dbReference type="InterPro" id="IPR023885">
    <property type="entry name" value="4Fe4S-binding_SPASM_dom"/>
</dbReference>
<dbReference type="HOGENOM" id="CLU_009273_4_0_2"/>
<keyword evidence="5" id="KW-0408">Iron</keyword>
<dbReference type="InterPro" id="IPR013785">
    <property type="entry name" value="Aldolase_TIM"/>
</dbReference>
<dbReference type="eggNOG" id="arCOG00938">
    <property type="taxonomic scope" value="Archaea"/>
</dbReference>
<dbReference type="SUPFAM" id="SSF102114">
    <property type="entry name" value="Radical SAM enzymes"/>
    <property type="match status" value="1"/>
</dbReference>
<dbReference type="PIRSF" id="PIRSF037420">
    <property type="entry name" value="PQQ_syn_pqqE"/>
    <property type="match status" value="1"/>
</dbReference>
<dbReference type="InterPro" id="IPR050377">
    <property type="entry name" value="Radical_SAM_PqqE_MftC-like"/>
</dbReference>
<dbReference type="SMART" id="SM00729">
    <property type="entry name" value="Elp3"/>
    <property type="match status" value="1"/>
</dbReference>
<evidence type="ECO:0000259" key="7">
    <source>
        <dbReference type="PROSITE" id="PS51918"/>
    </source>
</evidence>
<reference evidence="8 9" key="1">
    <citation type="submission" date="2012-01" db="EMBL/GenBank/DDBJ databases">
        <title>Improved High-Quality Draft sequence of Metallosphaera yellowstonensis MK1.</title>
        <authorList>
            <consortium name="US DOE Joint Genome Institute"/>
            <person name="Lucas S."/>
            <person name="Han J."/>
            <person name="Cheng J.-F."/>
            <person name="Goodwin L."/>
            <person name="Pitluck S."/>
            <person name="Peters L."/>
            <person name="Teshima H."/>
            <person name="Detter J.C."/>
            <person name="Han C."/>
            <person name="Tapia R."/>
            <person name="Land M."/>
            <person name="Hauser L."/>
            <person name="Kyrpides N."/>
            <person name="Kozubal M."/>
            <person name="Macur R.E."/>
            <person name="Jay Z."/>
            <person name="Inskeep W."/>
            <person name="Woyke T."/>
        </authorList>
    </citation>
    <scope>NUCLEOTIDE SEQUENCE [LARGE SCALE GENOMIC DNA]</scope>
    <source>
        <strain evidence="8 9">MK1</strain>
    </source>
</reference>
<evidence type="ECO:0000256" key="3">
    <source>
        <dbReference type="ARBA" id="ARBA00022691"/>
    </source>
</evidence>
<dbReference type="SFLD" id="SFLDG01067">
    <property type="entry name" value="SPASM/twitch_domain_containing"/>
    <property type="match status" value="1"/>
</dbReference>
<dbReference type="Pfam" id="PF13186">
    <property type="entry name" value="SPASM"/>
    <property type="match status" value="1"/>
</dbReference>
<dbReference type="SFLD" id="SFLDS00029">
    <property type="entry name" value="Radical_SAM"/>
    <property type="match status" value="1"/>
</dbReference>
<keyword evidence="9" id="KW-1185">Reference proteome</keyword>
<organism evidence="8 9">
    <name type="scientific">Metallosphaera yellowstonensis MK1</name>
    <dbReference type="NCBI Taxonomy" id="671065"/>
    <lineage>
        <taxon>Archaea</taxon>
        <taxon>Thermoproteota</taxon>
        <taxon>Thermoprotei</taxon>
        <taxon>Sulfolobales</taxon>
        <taxon>Sulfolobaceae</taxon>
        <taxon>Metallosphaera</taxon>
    </lineage>
</organism>
<evidence type="ECO:0000256" key="2">
    <source>
        <dbReference type="ARBA" id="ARBA00022485"/>
    </source>
</evidence>
<dbReference type="CDD" id="cd01335">
    <property type="entry name" value="Radical_SAM"/>
    <property type="match status" value="1"/>
</dbReference>
<dbReference type="OrthoDB" id="30736at2157"/>
<evidence type="ECO:0000256" key="1">
    <source>
        <dbReference type="ARBA" id="ARBA00001966"/>
    </source>
</evidence>
<evidence type="ECO:0000256" key="4">
    <source>
        <dbReference type="ARBA" id="ARBA00022723"/>
    </source>
</evidence>
<evidence type="ECO:0000256" key="6">
    <source>
        <dbReference type="ARBA" id="ARBA00023014"/>
    </source>
</evidence>
<keyword evidence="2" id="KW-0004">4Fe-4S</keyword>
<keyword evidence="4" id="KW-0479">Metal-binding</keyword>
<dbReference type="PANTHER" id="PTHR11228:SF34">
    <property type="entry name" value="TUNGSTEN-CONTAINING ALDEHYDE FERREDOXIN OXIDOREDUCTASE COFACTOR MODIFYING PROTEIN"/>
    <property type="match status" value="1"/>
</dbReference>
<accession>H2C456</accession>
<evidence type="ECO:0000256" key="5">
    <source>
        <dbReference type="ARBA" id="ARBA00023004"/>
    </source>
</evidence>
<feature type="domain" description="Radical SAM core" evidence="7">
    <location>
        <begin position="1"/>
        <end position="208"/>
    </location>
</feature>
<evidence type="ECO:0000313" key="8">
    <source>
        <dbReference type="EMBL" id="EHP70951.1"/>
    </source>
</evidence>
<dbReference type="InterPro" id="IPR006638">
    <property type="entry name" value="Elp3/MiaA/NifB-like_rSAM"/>
</dbReference>
<dbReference type="Gene3D" id="3.20.20.70">
    <property type="entry name" value="Aldolase class I"/>
    <property type="match status" value="1"/>
</dbReference>
<protein>
    <submittedName>
        <fullName evidence="8">Radical SAM additional 4Fe4S-binding domain protein</fullName>
    </submittedName>
</protein>